<evidence type="ECO:0000256" key="3">
    <source>
        <dbReference type="ARBA" id="ARBA00022573"/>
    </source>
</evidence>
<evidence type="ECO:0000256" key="9">
    <source>
        <dbReference type="ARBA" id="ARBA00060548"/>
    </source>
</evidence>
<dbReference type="Gene3D" id="3.30.950.10">
    <property type="entry name" value="Methyltransferase, Cobalt-precorrin-4 Transmethylase, Domain 2"/>
    <property type="match status" value="1"/>
</dbReference>
<evidence type="ECO:0000313" key="11">
    <source>
        <dbReference type="EMBL" id="SQA59193.1"/>
    </source>
</evidence>
<dbReference type="SUPFAM" id="SSF53790">
    <property type="entry name" value="Tetrapyrrole methylase"/>
    <property type="match status" value="1"/>
</dbReference>
<evidence type="ECO:0000256" key="2">
    <source>
        <dbReference type="ARBA" id="ARBA00012162"/>
    </source>
</evidence>
<sequence length="305" mass="31780">MLAERPIRGGRTGCAFRPRSRGLRPIRYALPVCRPPMCRPPAPFHCFDTVRAVPRPMSRAWLIGAGPGDADLLTLKAVHAIGSADVLLVDDLVNPDVLRHARADAHIEHVGKRGGHASTPQEAIVAAMLAHLRAGRSVARLKGGDPFVFGRGGEELAALGAAGFRVEVVSGVTAGIAAPAALGIPVTQRGDAQGVIFVTGHGAGADEPDWRALAATRMTIVVYMGIRRLDTIAAALREGSLPGDTPCAAIENATRPEQRHVLATLDTLVEQVGATGIGSPAIVVIGRVAAFAYDPAVRAALGSRT</sequence>
<dbReference type="Pfam" id="PF00590">
    <property type="entry name" value="TP_methylase"/>
    <property type="match status" value="1"/>
</dbReference>
<evidence type="ECO:0000313" key="12">
    <source>
        <dbReference type="Proteomes" id="UP000250416"/>
    </source>
</evidence>
<dbReference type="InterPro" id="IPR006366">
    <property type="entry name" value="CobA/CysG_C"/>
</dbReference>
<keyword evidence="3" id="KW-0169">Cobalamin biosynthesis</keyword>
<dbReference type="NCBIfam" id="TIGR01469">
    <property type="entry name" value="cobA_cysG_Cterm"/>
    <property type="match status" value="1"/>
</dbReference>
<evidence type="ECO:0000256" key="5">
    <source>
        <dbReference type="ARBA" id="ARBA00022679"/>
    </source>
</evidence>
<evidence type="ECO:0000256" key="8">
    <source>
        <dbReference type="ARBA" id="ARBA00025705"/>
    </source>
</evidence>
<evidence type="ECO:0000256" key="7">
    <source>
        <dbReference type="ARBA" id="ARBA00023244"/>
    </source>
</evidence>
<dbReference type="GO" id="GO:0004851">
    <property type="term" value="F:uroporphyrin-III C-methyltransferase activity"/>
    <property type="evidence" value="ECO:0007669"/>
    <property type="project" value="UniProtKB-EC"/>
</dbReference>
<evidence type="ECO:0000256" key="4">
    <source>
        <dbReference type="ARBA" id="ARBA00022603"/>
    </source>
</evidence>
<accession>A0AAE8T6N6</accession>
<dbReference type="CDD" id="cd11642">
    <property type="entry name" value="SUMT"/>
    <property type="match status" value="1"/>
</dbReference>
<reference evidence="11 12" key="1">
    <citation type="submission" date="2018-06" db="EMBL/GenBank/DDBJ databases">
        <authorList>
            <consortium name="Pathogen Informatics"/>
            <person name="Doyle S."/>
        </authorList>
    </citation>
    <scope>NUCLEOTIDE SEQUENCE [LARGE SCALE GENOMIC DNA]</scope>
    <source>
        <strain evidence="11 12">NCTC10661</strain>
    </source>
</reference>
<comment type="caution">
    <text evidence="11">The sequence shown here is derived from an EMBL/GenBank/DDBJ whole genome shotgun (WGS) entry which is preliminary data.</text>
</comment>
<evidence type="ECO:0000256" key="6">
    <source>
        <dbReference type="ARBA" id="ARBA00022691"/>
    </source>
</evidence>
<dbReference type="FunFam" id="3.30.950.10:FF:000001">
    <property type="entry name" value="Siroheme synthase"/>
    <property type="match status" value="1"/>
</dbReference>
<name>A0AAE8T6N6_BURCE</name>
<dbReference type="GO" id="GO:0032259">
    <property type="term" value="P:methylation"/>
    <property type="evidence" value="ECO:0007669"/>
    <property type="project" value="UniProtKB-KW"/>
</dbReference>
<dbReference type="EC" id="2.1.1.107" evidence="2"/>
<dbReference type="InterPro" id="IPR000878">
    <property type="entry name" value="4pyrrol_Mease"/>
</dbReference>
<dbReference type="EMBL" id="UARD01000054">
    <property type="protein sequence ID" value="SQA59193.1"/>
    <property type="molecule type" value="Genomic_DNA"/>
</dbReference>
<dbReference type="InterPro" id="IPR014777">
    <property type="entry name" value="4pyrrole_Mease_sub1"/>
</dbReference>
<protein>
    <recommendedName>
        <fullName evidence="2">uroporphyrinogen-III C-methyltransferase</fullName>
        <ecNumber evidence="2">2.1.1.107</ecNumber>
    </recommendedName>
</protein>
<dbReference type="NCBIfam" id="NF004790">
    <property type="entry name" value="PRK06136.1"/>
    <property type="match status" value="1"/>
</dbReference>
<evidence type="ECO:0000259" key="10">
    <source>
        <dbReference type="Pfam" id="PF00590"/>
    </source>
</evidence>
<comment type="similarity">
    <text evidence="1">Belongs to the precorrin methyltransferase family.</text>
</comment>
<gene>
    <name evidence="11" type="primary">cysG_3</name>
    <name evidence="11" type="ORF">NCTC10661_06582</name>
</gene>
<dbReference type="GO" id="GO:0019354">
    <property type="term" value="P:siroheme biosynthetic process"/>
    <property type="evidence" value="ECO:0007669"/>
    <property type="project" value="InterPro"/>
</dbReference>
<dbReference type="InterPro" id="IPR014776">
    <property type="entry name" value="4pyrrole_Mease_sub2"/>
</dbReference>
<dbReference type="PROSITE" id="PS00839">
    <property type="entry name" value="SUMT_1"/>
    <property type="match status" value="1"/>
</dbReference>
<dbReference type="InterPro" id="IPR035996">
    <property type="entry name" value="4pyrrol_Methylase_sf"/>
</dbReference>
<dbReference type="AlphaFoldDB" id="A0AAE8T6N6"/>
<dbReference type="Proteomes" id="UP000250416">
    <property type="component" value="Unassembled WGS sequence"/>
</dbReference>
<evidence type="ECO:0000256" key="1">
    <source>
        <dbReference type="ARBA" id="ARBA00005879"/>
    </source>
</evidence>
<comment type="pathway">
    <text evidence="9">Cofactor biosynthesis; adenosylcobalamin biosynthesis; precorrin-2 from uroporphyrinogen III: step 1/1.</text>
</comment>
<keyword evidence="7" id="KW-0627">Porphyrin biosynthesis</keyword>
<feature type="domain" description="Tetrapyrrole methylase" evidence="10">
    <location>
        <begin position="61"/>
        <end position="268"/>
    </location>
</feature>
<dbReference type="GO" id="GO:0009236">
    <property type="term" value="P:cobalamin biosynthetic process"/>
    <property type="evidence" value="ECO:0007669"/>
    <property type="project" value="UniProtKB-KW"/>
</dbReference>
<keyword evidence="6" id="KW-0949">S-adenosyl-L-methionine</keyword>
<keyword evidence="5 11" id="KW-0808">Transferase</keyword>
<dbReference type="InterPro" id="IPR050161">
    <property type="entry name" value="Siro_Cobalamin_biosynth"/>
</dbReference>
<keyword evidence="4 11" id="KW-0489">Methyltransferase</keyword>
<organism evidence="11 12">
    <name type="scientific">Burkholderia cepacia</name>
    <name type="common">Pseudomonas cepacia</name>
    <dbReference type="NCBI Taxonomy" id="292"/>
    <lineage>
        <taxon>Bacteria</taxon>
        <taxon>Pseudomonadati</taxon>
        <taxon>Pseudomonadota</taxon>
        <taxon>Betaproteobacteria</taxon>
        <taxon>Burkholderiales</taxon>
        <taxon>Burkholderiaceae</taxon>
        <taxon>Burkholderia</taxon>
        <taxon>Burkholderia cepacia complex</taxon>
    </lineage>
</organism>
<dbReference type="PANTHER" id="PTHR45790">
    <property type="entry name" value="SIROHEME SYNTHASE-RELATED"/>
    <property type="match status" value="1"/>
</dbReference>
<dbReference type="InterPro" id="IPR003043">
    <property type="entry name" value="Uropor_MeTrfase_CS"/>
</dbReference>
<proteinExistence type="inferred from homology"/>
<dbReference type="Gene3D" id="3.40.1010.10">
    <property type="entry name" value="Cobalt-precorrin-4 Transmethylase, Domain 1"/>
    <property type="match status" value="1"/>
</dbReference>
<dbReference type="PANTHER" id="PTHR45790:SF3">
    <property type="entry name" value="S-ADENOSYL-L-METHIONINE-DEPENDENT UROPORPHYRINOGEN III METHYLTRANSFERASE, CHLOROPLASTIC"/>
    <property type="match status" value="1"/>
</dbReference>
<comment type="pathway">
    <text evidence="8">Porphyrin-containing compound metabolism; siroheme biosynthesis; precorrin-2 from uroporphyrinogen III: step 1/1.</text>
</comment>
<dbReference type="FunFam" id="3.40.1010.10:FF:000001">
    <property type="entry name" value="Siroheme synthase"/>
    <property type="match status" value="1"/>
</dbReference>